<dbReference type="AlphaFoldDB" id="A0A8H7EQE3"/>
<evidence type="ECO:0000313" key="3">
    <source>
        <dbReference type="Proteomes" id="UP000605846"/>
    </source>
</evidence>
<reference evidence="2" key="1">
    <citation type="submission" date="2020-01" db="EMBL/GenBank/DDBJ databases">
        <title>Genome Sequencing of Three Apophysomyces-Like Fungal Strains Confirms a Novel Fungal Genus in the Mucoromycota with divergent Burkholderia-like Endosymbiotic Bacteria.</title>
        <authorList>
            <person name="Stajich J.E."/>
            <person name="Macias A.M."/>
            <person name="Carter-House D."/>
            <person name="Lovett B."/>
            <person name="Kasson L.R."/>
            <person name="Berry K."/>
            <person name="Grigoriev I."/>
            <person name="Chang Y."/>
            <person name="Spatafora J."/>
            <person name="Kasson M.T."/>
        </authorList>
    </citation>
    <scope>NUCLEOTIDE SEQUENCE</scope>
    <source>
        <strain evidence="2">NRRL A-21654</strain>
    </source>
</reference>
<keyword evidence="3" id="KW-1185">Reference proteome</keyword>
<organism evidence="2 3">
    <name type="scientific">Apophysomyces ossiformis</name>
    <dbReference type="NCBI Taxonomy" id="679940"/>
    <lineage>
        <taxon>Eukaryota</taxon>
        <taxon>Fungi</taxon>
        <taxon>Fungi incertae sedis</taxon>
        <taxon>Mucoromycota</taxon>
        <taxon>Mucoromycotina</taxon>
        <taxon>Mucoromycetes</taxon>
        <taxon>Mucorales</taxon>
        <taxon>Mucorineae</taxon>
        <taxon>Mucoraceae</taxon>
        <taxon>Apophysomyces</taxon>
    </lineage>
</organism>
<name>A0A8H7EQE3_9FUNG</name>
<evidence type="ECO:0000313" key="2">
    <source>
        <dbReference type="EMBL" id="KAF7726897.1"/>
    </source>
</evidence>
<gene>
    <name evidence="2" type="ORF">EC973_008192</name>
</gene>
<accession>A0A8H7EQE3</accession>
<feature type="compositionally biased region" description="Acidic residues" evidence="1">
    <location>
        <begin position="68"/>
        <end position="77"/>
    </location>
</feature>
<dbReference type="Proteomes" id="UP000605846">
    <property type="component" value="Unassembled WGS sequence"/>
</dbReference>
<sequence>MPRTPPLLLPTVNTNSLYFSLQGKEMDALDACPTEAEKLQELRPTEEEDDTNAFIDTQMRLLLAESADHEDQEEDQDQCGSPINESPSKESLDQKGFYLIGPFVPKEHLYSNL</sequence>
<dbReference type="EMBL" id="JABAYA010000069">
    <property type="protein sequence ID" value="KAF7726897.1"/>
    <property type="molecule type" value="Genomic_DNA"/>
</dbReference>
<feature type="region of interest" description="Disordered" evidence="1">
    <location>
        <begin position="64"/>
        <end position="94"/>
    </location>
</feature>
<evidence type="ECO:0000256" key="1">
    <source>
        <dbReference type="SAM" id="MobiDB-lite"/>
    </source>
</evidence>
<proteinExistence type="predicted"/>
<protein>
    <submittedName>
        <fullName evidence="2">Uncharacterized protein</fullName>
    </submittedName>
</protein>
<comment type="caution">
    <text evidence="2">The sequence shown here is derived from an EMBL/GenBank/DDBJ whole genome shotgun (WGS) entry which is preliminary data.</text>
</comment>